<organism evidence="4 5">
    <name type="scientific">Deinococcus ruber</name>
    <dbReference type="NCBI Taxonomy" id="1848197"/>
    <lineage>
        <taxon>Bacteria</taxon>
        <taxon>Thermotogati</taxon>
        <taxon>Deinococcota</taxon>
        <taxon>Deinococci</taxon>
        <taxon>Deinococcales</taxon>
        <taxon>Deinococcaceae</taxon>
        <taxon>Deinococcus</taxon>
    </lineage>
</organism>
<dbReference type="SUPFAM" id="SSF109854">
    <property type="entry name" value="DinB/YfiT-like putative metalloenzymes"/>
    <property type="match status" value="1"/>
</dbReference>
<dbReference type="Proteomes" id="UP000603865">
    <property type="component" value="Unassembled WGS sequence"/>
</dbReference>
<feature type="binding site" evidence="3">
    <location>
        <position position="133"/>
    </location>
    <ligand>
        <name>a divalent metal cation</name>
        <dbReference type="ChEBI" id="CHEBI:60240"/>
    </ligand>
</feature>
<evidence type="ECO:0000313" key="4">
    <source>
        <dbReference type="EMBL" id="GGR14529.1"/>
    </source>
</evidence>
<dbReference type="EMBL" id="BMQL01000017">
    <property type="protein sequence ID" value="GGR14529.1"/>
    <property type="molecule type" value="Genomic_DNA"/>
</dbReference>
<protein>
    <recommendedName>
        <fullName evidence="6">Damage-inducible protein DinB</fullName>
    </recommendedName>
</protein>
<dbReference type="Pfam" id="PF05163">
    <property type="entry name" value="DinB"/>
    <property type="match status" value="1"/>
</dbReference>
<evidence type="ECO:0000256" key="2">
    <source>
        <dbReference type="ARBA" id="ARBA00022723"/>
    </source>
</evidence>
<name>A0A918CCX2_9DEIO</name>
<evidence type="ECO:0000256" key="3">
    <source>
        <dbReference type="PIRSR" id="PIRSR607837-1"/>
    </source>
</evidence>
<comment type="caution">
    <text evidence="4">The sequence shown here is derived from an EMBL/GenBank/DDBJ whole genome shotgun (WGS) entry which is preliminary data.</text>
</comment>
<reference evidence="4" key="2">
    <citation type="submission" date="2020-09" db="EMBL/GenBank/DDBJ databases">
        <authorList>
            <person name="Sun Q."/>
            <person name="Ohkuma M."/>
        </authorList>
    </citation>
    <scope>NUCLEOTIDE SEQUENCE</scope>
    <source>
        <strain evidence="4">JCM 31311</strain>
    </source>
</reference>
<proteinExistence type="inferred from homology"/>
<dbReference type="AlphaFoldDB" id="A0A918CCX2"/>
<feature type="binding site" evidence="3">
    <location>
        <position position="53"/>
    </location>
    <ligand>
        <name>a divalent metal cation</name>
        <dbReference type="ChEBI" id="CHEBI:60240"/>
    </ligand>
</feature>
<evidence type="ECO:0008006" key="6">
    <source>
        <dbReference type="Google" id="ProtNLM"/>
    </source>
</evidence>
<reference evidence="4" key="1">
    <citation type="journal article" date="2014" name="Int. J. Syst. Evol. Microbiol.">
        <title>Complete genome sequence of Corynebacterium casei LMG S-19264T (=DSM 44701T), isolated from a smear-ripened cheese.</title>
        <authorList>
            <consortium name="US DOE Joint Genome Institute (JGI-PGF)"/>
            <person name="Walter F."/>
            <person name="Albersmeier A."/>
            <person name="Kalinowski J."/>
            <person name="Ruckert C."/>
        </authorList>
    </citation>
    <scope>NUCLEOTIDE SEQUENCE</scope>
    <source>
        <strain evidence="4">JCM 31311</strain>
    </source>
</reference>
<keyword evidence="5" id="KW-1185">Reference proteome</keyword>
<sequence length="166" mass="18346">MAYHSEMNDLLAVLDYHAWATERLLTALAPLSPAELTRDLHSSHGGVGGTLAHLYGSDQIWTARLRGEPALTFTELPPLPPLPQLKPQWVALQTAQKAVVAALEPELRLSYVNVKGEAQRSSVSEIVRHIVNHATHHRGQLVTMLRQLGHAAPNTDLIAFYRLRST</sequence>
<feature type="binding site" evidence="3">
    <location>
        <position position="137"/>
    </location>
    <ligand>
        <name>a divalent metal cation</name>
        <dbReference type="ChEBI" id="CHEBI:60240"/>
    </ligand>
</feature>
<dbReference type="PANTHER" id="PTHR37302:SF3">
    <property type="entry name" value="DAMAGE-INDUCIBLE PROTEIN DINB"/>
    <property type="match status" value="1"/>
</dbReference>
<keyword evidence="2 3" id="KW-0479">Metal-binding</keyword>
<dbReference type="InterPro" id="IPR034660">
    <property type="entry name" value="DinB/YfiT-like"/>
</dbReference>
<gene>
    <name evidence="4" type="ORF">GCM10008957_29170</name>
</gene>
<evidence type="ECO:0000313" key="5">
    <source>
        <dbReference type="Proteomes" id="UP000603865"/>
    </source>
</evidence>
<dbReference type="InterPro" id="IPR007837">
    <property type="entry name" value="DinB"/>
</dbReference>
<evidence type="ECO:0000256" key="1">
    <source>
        <dbReference type="ARBA" id="ARBA00008635"/>
    </source>
</evidence>
<comment type="similarity">
    <text evidence="1">Belongs to the DinB family.</text>
</comment>
<dbReference type="Gene3D" id="1.20.120.450">
    <property type="entry name" value="dinb family like domain"/>
    <property type="match status" value="1"/>
</dbReference>
<dbReference type="GO" id="GO:0046872">
    <property type="term" value="F:metal ion binding"/>
    <property type="evidence" value="ECO:0007669"/>
    <property type="project" value="UniProtKB-KW"/>
</dbReference>
<accession>A0A918CCX2</accession>
<dbReference type="PANTHER" id="PTHR37302">
    <property type="entry name" value="SLR1116 PROTEIN"/>
    <property type="match status" value="1"/>
</dbReference>